<evidence type="ECO:0000313" key="2">
    <source>
        <dbReference type="Proteomes" id="UP000034508"/>
    </source>
</evidence>
<name>A0A0G0FIJ5_9BACT</name>
<reference evidence="1 2" key="1">
    <citation type="journal article" date="2015" name="Nature">
        <title>rRNA introns, odd ribosomes, and small enigmatic genomes across a large radiation of phyla.</title>
        <authorList>
            <person name="Brown C.T."/>
            <person name="Hug L.A."/>
            <person name="Thomas B.C."/>
            <person name="Sharon I."/>
            <person name="Castelle C.J."/>
            <person name="Singh A."/>
            <person name="Wilkins M.J."/>
            <person name="Williams K.H."/>
            <person name="Banfield J.F."/>
        </authorList>
    </citation>
    <scope>NUCLEOTIDE SEQUENCE [LARGE SCALE GENOMIC DNA]</scope>
</reference>
<sequence>MMLKKVKELKKYARVVASKAEAKARPLARKILLGSIKLERMLENEAKKLLAEKRKNSRKRK</sequence>
<proteinExistence type="predicted"/>
<gene>
    <name evidence="1" type="ORF">US31_C0017G0011</name>
</gene>
<accession>A0A0G0FIJ5</accession>
<evidence type="ECO:0000313" key="1">
    <source>
        <dbReference type="EMBL" id="KKQ17617.1"/>
    </source>
</evidence>
<dbReference type="EMBL" id="LBSM01000017">
    <property type="protein sequence ID" value="KKQ17617.1"/>
    <property type="molecule type" value="Genomic_DNA"/>
</dbReference>
<dbReference type="AlphaFoldDB" id="A0A0G0FIJ5"/>
<protein>
    <submittedName>
        <fullName evidence="1">Uncharacterized protein</fullName>
    </submittedName>
</protein>
<organism evidence="1 2">
    <name type="scientific">Berkelbacteria bacterium GW2011_GWA1_36_9</name>
    <dbReference type="NCBI Taxonomy" id="1618331"/>
    <lineage>
        <taxon>Bacteria</taxon>
        <taxon>Candidatus Berkelbacteria</taxon>
    </lineage>
</organism>
<comment type="caution">
    <text evidence="1">The sequence shown here is derived from an EMBL/GenBank/DDBJ whole genome shotgun (WGS) entry which is preliminary data.</text>
</comment>
<dbReference type="Proteomes" id="UP000034508">
    <property type="component" value="Unassembled WGS sequence"/>
</dbReference>